<dbReference type="InterPro" id="IPR027417">
    <property type="entry name" value="P-loop_NTPase"/>
</dbReference>
<evidence type="ECO:0000313" key="2">
    <source>
        <dbReference type="Proteomes" id="UP001642483"/>
    </source>
</evidence>
<dbReference type="SUPFAM" id="SSF52540">
    <property type="entry name" value="P-loop containing nucleoside triphosphate hydrolases"/>
    <property type="match status" value="1"/>
</dbReference>
<accession>A0ABP0FHB0</accession>
<organism evidence="1 2">
    <name type="scientific">Clavelina lepadiformis</name>
    <name type="common">Light-bulb sea squirt</name>
    <name type="synonym">Ascidia lepadiformis</name>
    <dbReference type="NCBI Taxonomy" id="159417"/>
    <lineage>
        <taxon>Eukaryota</taxon>
        <taxon>Metazoa</taxon>
        <taxon>Chordata</taxon>
        <taxon>Tunicata</taxon>
        <taxon>Ascidiacea</taxon>
        <taxon>Aplousobranchia</taxon>
        <taxon>Clavelinidae</taxon>
        <taxon>Clavelina</taxon>
    </lineage>
</organism>
<dbReference type="PANTHER" id="PTHR36978">
    <property type="entry name" value="P-LOOP CONTAINING NUCLEOTIDE TRIPHOSPHATE HYDROLASE"/>
    <property type="match status" value="1"/>
</dbReference>
<comment type="caution">
    <text evidence="1">The sequence shown here is derived from an EMBL/GenBank/DDBJ whole genome shotgun (WGS) entry which is preliminary data.</text>
</comment>
<gene>
    <name evidence="1" type="ORF">CVLEPA_LOCUS7845</name>
</gene>
<dbReference type="InterPro" id="IPR040632">
    <property type="entry name" value="Sulfotransfer_4"/>
</dbReference>
<evidence type="ECO:0008006" key="3">
    <source>
        <dbReference type="Google" id="ProtNLM"/>
    </source>
</evidence>
<proteinExistence type="predicted"/>
<evidence type="ECO:0000313" key="1">
    <source>
        <dbReference type="EMBL" id="CAK8677854.1"/>
    </source>
</evidence>
<dbReference type="EMBL" id="CAWYQH010000046">
    <property type="protein sequence ID" value="CAK8677854.1"/>
    <property type="molecule type" value="Genomic_DNA"/>
</dbReference>
<reference evidence="1 2" key="1">
    <citation type="submission" date="2024-02" db="EMBL/GenBank/DDBJ databases">
        <authorList>
            <person name="Daric V."/>
            <person name="Darras S."/>
        </authorList>
    </citation>
    <scope>NUCLEOTIDE SEQUENCE [LARGE SCALE GENOMIC DNA]</scope>
</reference>
<dbReference type="Proteomes" id="UP001642483">
    <property type="component" value="Unassembled WGS sequence"/>
</dbReference>
<dbReference type="Pfam" id="PF17784">
    <property type="entry name" value="Sulfotransfer_4"/>
    <property type="match status" value="1"/>
</dbReference>
<dbReference type="Gene3D" id="3.40.50.300">
    <property type="entry name" value="P-loop containing nucleotide triphosphate hydrolases"/>
    <property type="match status" value="1"/>
</dbReference>
<sequence>MKIIVASYPKTGTKSLNIALSELGYKVYDFVEHFWYHGKYWKRILTTGGSTEDFKKMYEDVDVVMDAPAFRFWEEIHWAFPDAKIILMLRDEDEWYKSTCVQINQIANNTIYKLMLTFSPNGHRYFRHYNRIVPFSFGNEMKFFPWIQITTNELILKQKYRQHNAYVLEHAPADKFLLYDINQGWDPLCTFLGKQIPDKPFPHKNVGGEVVNDWMKEHPVVVRMKREMWVSIGLLLALGSFTCFKMFRSQRWGGLVSFFQSLRY</sequence>
<protein>
    <recommendedName>
        <fullName evidence="3">Sulfotransferase family protein</fullName>
    </recommendedName>
</protein>
<keyword evidence="2" id="KW-1185">Reference proteome</keyword>
<name>A0ABP0FHB0_CLALP</name>
<dbReference type="PANTHER" id="PTHR36978:SF4">
    <property type="entry name" value="P-LOOP CONTAINING NUCLEOSIDE TRIPHOSPHATE HYDROLASE PROTEIN"/>
    <property type="match status" value="1"/>
</dbReference>